<reference evidence="3 4" key="1">
    <citation type="submission" date="2017-02" db="EMBL/GenBank/DDBJ databases">
        <title>The new phylogeny of genus Mycobacterium.</title>
        <authorList>
            <person name="Tortoli E."/>
            <person name="Trovato A."/>
            <person name="Cirillo D.M."/>
        </authorList>
    </citation>
    <scope>NUCLEOTIDE SEQUENCE [LARGE SCALE GENOMIC DNA]</scope>
    <source>
        <strain evidence="3 4">IP1130001</strain>
    </source>
</reference>
<evidence type="ECO:0000259" key="2">
    <source>
        <dbReference type="SMART" id="SM00822"/>
    </source>
</evidence>
<name>A0ABX3SJZ0_MYCMA</name>
<keyword evidence="4" id="KW-1185">Reference proteome</keyword>
<dbReference type="Pfam" id="PF08659">
    <property type="entry name" value="KR"/>
    <property type="match status" value="1"/>
</dbReference>
<dbReference type="EMBL" id="MVHV01000092">
    <property type="protein sequence ID" value="ORA75496.1"/>
    <property type="molecule type" value="Genomic_DNA"/>
</dbReference>
<gene>
    <name evidence="3" type="ORF">BST29_24675</name>
</gene>
<accession>A0ABX3SJZ0</accession>
<dbReference type="PANTHER" id="PTHR43775">
    <property type="entry name" value="FATTY ACID SYNTHASE"/>
    <property type="match status" value="1"/>
</dbReference>
<dbReference type="SUPFAM" id="SSF51735">
    <property type="entry name" value="NAD(P)-binding Rossmann-fold domains"/>
    <property type="match status" value="1"/>
</dbReference>
<dbReference type="InterPro" id="IPR013968">
    <property type="entry name" value="PKS_KR"/>
</dbReference>
<dbReference type="InterPro" id="IPR036291">
    <property type="entry name" value="NAD(P)-bd_dom_sf"/>
</dbReference>
<dbReference type="RefSeq" id="WP_139797260.1">
    <property type="nucleotide sequence ID" value="NZ_MVHV01000092.1"/>
</dbReference>
<dbReference type="InterPro" id="IPR050091">
    <property type="entry name" value="PKS_NRPS_Biosynth_Enz"/>
</dbReference>
<feature type="non-terminal residue" evidence="3">
    <location>
        <position position="1"/>
    </location>
</feature>
<proteinExistence type="predicted"/>
<sequence length="227" mass="23281">RPLPVTTFDVRRASAALRYLSQARHVGKVVMVMPDAWAAGTVLVTGGTGMAGSVLARHVVARHGVRHVVLVSRRGPDAPGAAELVAELGGAGAQVQVVACDAADRAALAKVIADIPVQRPLTGVIHAAGVLDDAVVTSLSAERVDAVLRAKVDAAWNLHELTRDVDVSAFVLFSSIAGLAGASGQANYAAANSFLDGLAAHRRVHGLPAISLGWGLWDQASAMTGGL</sequence>
<protein>
    <submittedName>
        <fullName evidence="3">Polyketide synthase</fullName>
    </submittedName>
</protein>
<evidence type="ECO:0000256" key="1">
    <source>
        <dbReference type="ARBA" id="ARBA00022679"/>
    </source>
</evidence>
<comment type="caution">
    <text evidence="3">The sequence shown here is derived from an EMBL/GenBank/DDBJ whole genome shotgun (WGS) entry which is preliminary data.</text>
</comment>
<evidence type="ECO:0000313" key="3">
    <source>
        <dbReference type="EMBL" id="ORA75496.1"/>
    </source>
</evidence>
<feature type="non-terminal residue" evidence="3">
    <location>
        <position position="227"/>
    </location>
</feature>
<keyword evidence="1" id="KW-0808">Transferase</keyword>
<organism evidence="3 4">
    <name type="scientific">Mycobacterium malmoense</name>
    <dbReference type="NCBI Taxonomy" id="1780"/>
    <lineage>
        <taxon>Bacteria</taxon>
        <taxon>Bacillati</taxon>
        <taxon>Actinomycetota</taxon>
        <taxon>Actinomycetes</taxon>
        <taxon>Mycobacteriales</taxon>
        <taxon>Mycobacteriaceae</taxon>
        <taxon>Mycobacterium</taxon>
    </lineage>
</organism>
<dbReference type="InterPro" id="IPR057326">
    <property type="entry name" value="KR_dom"/>
</dbReference>
<dbReference type="PANTHER" id="PTHR43775:SF51">
    <property type="entry name" value="INACTIVE PHENOLPHTHIOCEROL SYNTHESIS POLYKETIDE SYNTHASE TYPE I PKS1-RELATED"/>
    <property type="match status" value="1"/>
</dbReference>
<feature type="domain" description="Ketoreductase" evidence="2">
    <location>
        <begin position="40"/>
        <end position="220"/>
    </location>
</feature>
<dbReference type="CDD" id="cd08956">
    <property type="entry name" value="KR_3_FAS_SDR_x"/>
    <property type="match status" value="1"/>
</dbReference>
<dbReference type="Proteomes" id="UP000243140">
    <property type="component" value="Unassembled WGS sequence"/>
</dbReference>
<dbReference type="SMART" id="SM00822">
    <property type="entry name" value="PKS_KR"/>
    <property type="match status" value="1"/>
</dbReference>
<dbReference type="Gene3D" id="3.40.50.720">
    <property type="entry name" value="NAD(P)-binding Rossmann-like Domain"/>
    <property type="match status" value="1"/>
</dbReference>
<evidence type="ECO:0000313" key="4">
    <source>
        <dbReference type="Proteomes" id="UP000243140"/>
    </source>
</evidence>